<protein>
    <recommendedName>
        <fullName evidence="2">rRNA 2'-O-methyltransferase fibrillarin</fullName>
    </recommendedName>
    <alternativeName>
        <fullName evidence="7">Histone-glutamine methyltransferase</fullName>
    </alternativeName>
</protein>
<evidence type="ECO:0000256" key="3">
    <source>
        <dbReference type="ARBA" id="ARBA00022552"/>
    </source>
</evidence>
<dbReference type="SUPFAM" id="SSF53335">
    <property type="entry name" value="S-adenosyl-L-methionine-dependent methyltransferases"/>
    <property type="match status" value="1"/>
</dbReference>
<dbReference type="AlphaFoldDB" id="A0A6P4J4I1"/>
<keyword evidence="5" id="KW-0808">Transferase</keyword>
<keyword evidence="6" id="KW-0694">RNA-binding</keyword>
<evidence type="ECO:0000256" key="9">
    <source>
        <dbReference type="SAM" id="MobiDB-lite"/>
    </source>
</evidence>
<dbReference type="InterPro" id="IPR000692">
    <property type="entry name" value="Fibrillarin"/>
</dbReference>
<dbReference type="PANTHER" id="PTHR10335">
    <property type="entry name" value="RRNA 2-O-METHYLTRANSFERASE FIBRILLARIN"/>
    <property type="match status" value="1"/>
</dbReference>
<dbReference type="RefSeq" id="XP_017036262.1">
    <property type="nucleotide sequence ID" value="XM_017180773.3"/>
</dbReference>
<keyword evidence="10" id="KW-1185">Reference proteome</keyword>
<dbReference type="Proteomes" id="UP001652661">
    <property type="component" value="Chromosome 3R"/>
</dbReference>
<evidence type="ECO:0000256" key="2">
    <source>
        <dbReference type="ARBA" id="ARBA00015190"/>
    </source>
</evidence>
<feature type="compositionally biased region" description="Basic and acidic residues" evidence="9">
    <location>
        <begin position="120"/>
        <end position="129"/>
    </location>
</feature>
<name>A0A6P4J4I1_DROKI</name>
<dbReference type="GO" id="GO:0000494">
    <property type="term" value="P:box C/D sno(s)RNA 3'-end processing"/>
    <property type="evidence" value="ECO:0007669"/>
    <property type="project" value="TreeGrafter"/>
</dbReference>
<evidence type="ECO:0000256" key="4">
    <source>
        <dbReference type="ARBA" id="ARBA00022603"/>
    </source>
</evidence>
<dbReference type="OrthoDB" id="7863475at2759"/>
<organism evidence="10 11">
    <name type="scientific">Drosophila kikkawai</name>
    <name type="common">Fruit fly</name>
    <dbReference type="NCBI Taxonomy" id="30033"/>
    <lineage>
        <taxon>Eukaryota</taxon>
        <taxon>Metazoa</taxon>
        <taxon>Ecdysozoa</taxon>
        <taxon>Arthropoda</taxon>
        <taxon>Hexapoda</taxon>
        <taxon>Insecta</taxon>
        <taxon>Pterygota</taxon>
        <taxon>Neoptera</taxon>
        <taxon>Endopterygota</taxon>
        <taxon>Diptera</taxon>
        <taxon>Brachycera</taxon>
        <taxon>Muscomorpha</taxon>
        <taxon>Ephydroidea</taxon>
        <taxon>Drosophilidae</taxon>
        <taxon>Drosophila</taxon>
        <taxon>Sophophora</taxon>
    </lineage>
</organism>
<dbReference type="PRINTS" id="PR00052">
    <property type="entry name" value="FIBRILLARIN"/>
</dbReference>
<dbReference type="Pfam" id="PF01269">
    <property type="entry name" value="Fibrillarin"/>
    <property type="match status" value="1"/>
</dbReference>
<dbReference type="GO" id="GO:0032040">
    <property type="term" value="C:small-subunit processome"/>
    <property type="evidence" value="ECO:0007669"/>
    <property type="project" value="TreeGrafter"/>
</dbReference>
<comment type="similarity">
    <text evidence="1">Belongs to the methyltransferase superfamily. Fibrillarin family.</text>
</comment>
<evidence type="ECO:0000256" key="7">
    <source>
        <dbReference type="ARBA" id="ARBA00032245"/>
    </source>
</evidence>
<dbReference type="NCBIfam" id="NF003276">
    <property type="entry name" value="PRK04266.1-2"/>
    <property type="match status" value="1"/>
</dbReference>
<accession>A0A6P4J4I1</accession>
<dbReference type="Gene3D" id="3.30.200.20">
    <property type="entry name" value="Phosphorylase Kinase, domain 1"/>
    <property type="match status" value="1"/>
</dbReference>
<keyword evidence="4" id="KW-0489">Methyltransferase</keyword>
<sequence length="374" mass="40472">MGKRRRGKVSVGVAAWRNSPSNTPANTSGKPFVKLSPKAVPKPSTKITSKVPTKPSLKPISKSILKPSSRPSMGLSSKPTNKSSGRNSGRSSYRNAKDFGEAASIQSAMGQGPGPGRDSSQGREDKVEGVESIASMKSIGPHRHSGVFLYRNSVDAIQLLTRNTSSSSDDYGEQRIMADFRGKRCEFRSWSPFQSKLAAGIMSGVNDLHLHSGAKVLYLGAGFGHSVTHVSDIVGETGMVYAVEQGIWSGRQLMALASHRPNIVPIIEDATMPYKYCRQVPAGIDVIFCELPQADQVRSLMLNARHFLAPGGHFVAFLHGPSIDSKVCLMDAIEAESERLMLQQLEPMEMVILDPFKPGYAMVIGVSTRQNLCS</sequence>
<dbReference type="GO" id="GO:0008649">
    <property type="term" value="F:rRNA methyltransferase activity"/>
    <property type="evidence" value="ECO:0007669"/>
    <property type="project" value="TreeGrafter"/>
</dbReference>
<dbReference type="GO" id="GO:0031428">
    <property type="term" value="C:box C/D methylation guide snoRNP complex"/>
    <property type="evidence" value="ECO:0007669"/>
    <property type="project" value="TreeGrafter"/>
</dbReference>
<comment type="catalytic activity">
    <reaction evidence="8">
        <text>L-glutaminyl-[histone H2A] + S-adenosyl-L-methionine = N(5)-methyl-L-glutaminyl-[histone H2A] + S-adenosyl-L-homocysteine + H(+)</text>
        <dbReference type="Rhea" id="RHEA:50904"/>
        <dbReference type="Rhea" id="RHEA-COMP:12837"/>
        <dbReference type="Rhea" id="RHEA-COMP:12839"/>
        <dbReference type="ChEBI" id="CHEBI:15378"/>
        <dbReference type="ChEBI" id="CHEBI:30011"/>
        <dbReference type="ChEBI" id="CHEBI:57856"/>
        <dbReference type="ChEBI" id="CHEBI:59789"/>
        <dbReference type="ChEBI" id="CHEBI:61891"/>
    </reaction>
</comment>
<evidence type="ECO:0000313" key="10">
    <source>
        <dbReference type="Proteomes" id="UP001652661"/>
    </source>
</evidence>
<feature type="compositionally biased region" description="Polar residues" evidence="9">
    <location>
        <begin position="18"/>
        <end position="29"/>
    </location>
</feature>
<dbReference type="InterPro" id="IPR029063">
    <property type="entry name" value="SAM-dependent_MTases_sf"/>
</dbReference>
<dbReference type="GO" id="GO:1990259">
    <property type="term" value="F:histone H2AQ104 methyltransferase activity"/>
    <property type="evidence" value="ECO:0007669"/>
    <property type="project" value="TreeGrafter"/>
</dbReference>
<feature type="compositionally biased region" description="Low complexity" evidence="9">
    <location>
        <begin position="83"/>
        <end position="94"/>
    </location>
</feature>
<evidence type="ECO:0000256" key="5">
    <source>
        <dbReference type="ARBA" id="ARBA00022679"/>
    </source>
</evidence>
<feature type="region of interest" description="Disordered" evidence="9">
    <location>
        <begin position="106"/>
        <end position="129"/>
    </location>
</feature>
<dbReference type="SMART" id="SM01206">
    <property type="entry name" value="Fibrillarin"/>
    <property type="match status" value="1"/>
</dbReference>
<reference evidence="11" key="1">
    <citation type="submission" date="2025-08" db="UniProtKB">
        <authorList>
            <consortium name="RefSeq"/>
        </authorList>
    </citation>
    <scope>IDENTIFICATION</scope>
    <source>
        <strain evidence="11">14028-0561.14</strain>
        <tissue evidence="11">Whole fly</tissue>
    </source>
</reference>
<feature type="region of interest" description="Disordered" evidence="9">
    <location>
        <begin position="1"/>
        <end position="94"/>
    </location>
</feature>
<feature type="compositionally biased region" description="Low complexity" evidence="9">
    <location>
        <begin position="54"/>
        <end position="72"/>
    </location>
</feature>
<evidence type="ECO:0000256" key="1">
    <source>
        <dbReference type="ARBA" id="ARBA00010632"/>
    </source>
</evidence>
<evidence type="ECO:0000313" key="11">
    <source>
        <dbReference type="RefSeq" id="XP_017036262.1"/>
    </source>
</evidence>
<dbReference type="GeneID" id="108084536"/>
<dbReference type="GO" id="GO:0003723">
    <property type="term" value="F:RNA binding"/>
    <property type="evidence" value="ECO:0007669"/>
    <property type="project" value="UniProtKB-KW"/>
</dbReference>
<gene>
    <name evidence="11" type="primary">LOC108084536</name>
</gene>
<keyword evidence="3" id="KW-0698">rRNA processing</keyword>
<proteinExistence type="inferred from homology"/>
<dbReference type="Gene3D" id="3.40.50.150">
    <property type="entry name" value="Vaccinia Virus protein VP39"/>
    <property type="match status" value="1"/>
</dbReference>
<evidence type="ECO:0000256" key="6">
    <source>
        <dbReference type="ARBA" id="ARBA00022884"/>
    </source>
</evidence>
<dbReference type="GO" id="GO:0015030">
    <property type="term" value="C:Cajal body"/>
    <property type="evidence" value="ECO:0007669"/>
    <property type="project" value="TreeGrafter"/>
</dbReference>
<evidence type="ECO:0000256" key="8">
    <source>
        <dbReference type="ARBA" id="ARBA00047568"/>
    </source>
</evidence>
<dbReference type="PANTHER" id="PTHR10335:SF17">
    <property type="entry name" value="FIBRILLARIN"/>
    <property type="match status" value="1"/>
</dbReference>